<name>A0A1D2N9L1_ORCCI</name>
<evidence type="ECO:0000256" key="4">
    <source>
        <dbReference type="ARBA" id="ARBA00022656"/>
    </source>
</evidence>
<proteinExistence type="inferred from homology"/>
<keyword evidence="13" id="KW-0472">Membrane</keyword>
<evidence type="ECO:0000256" key="1">
    <source>
        <dbReference type="ARBA" id="ARBA00001913"/>
    </source>
</evidence>
<dbReference type="GO" id="GO:0045134">
    <property type="term" value="F:UDP phosphatase activity"/>
    <property type="evidence" value="ECO:0007669"/>
    <property type="project" value="TreeGrafter"/>
</dbReference>
<feature type="binding site" evidence="12">
    <location>
        <position position="301"/>
    </location>
    <ligand>
        <name>Ca(2+)</name>
        <dbReference type="ChEBI" id="CHEBI:29108"/>
    </ligand>
</feature>
<dbReference type="GO" id="GO:0090729">
    <property type="term" value="F:toxin activity"/>
    <property type="evidence" value="ECO:0007669"/>
    <property type="project" value="UniProtKB-KW"/>
</dbReference>
<feature type="binding site" evidence="12">
    <location>
        <position position="362"/>
    </location>
    <ligand>
        <name>Ca(2+)</name>
        <dbReference type="ChEBI" id="CHEBI:29108"/>
    </ligand>
</feature>
<comment type="catalytic activity">
    <reaction evidence="10">
        <text>a ribonucleoside 5'-triphosphate + 2 H2O = a ribonucleoside 5'-phosphate + 2 phosphate + 2 H(+)</text>
        <dbReference type="Rhea" id="RHEA:36795"/>
        <dbReference type="ChEBI" id="CHEBI:15377"/>
        <dbReference type="ChEBI" id="CHEBI:15378"/>
        <dbReference type="ChEBI" id="CHEBI:43474"/>
        <dbReference type="ChEBI" id="CHEBI:58043"/>
        <dbReference type="ChEBI" id="CHEBI:61557"/>
        <dbReference type="EC" id="3.6.1.5"/>
    </reaction>
    <physiologicalReaction direction="left-to-right" evidence="10">
        <dbReference type="Rhea" id="RHEA:36796"/>
    </physiologicalReaction>
</comment>
<dbReference type="AlphaFoldDB" id="A0A1D2N9L1"/>
<keyword evidence="8" id="KW-1199">Hemostasis impairing toxin</keyword>
<dbReference type="STRING" id="48709.A0A1D2N9L1"/>
<dbReference type="Proteomes" id="UP000094527">
    <property type="component" value="Unassembled WGS sequence"/>
</dbReference>
<dbReference type="GO" id="GO:0004382">
    <property type="term" value="F:GDP phosphatase activity"/>
    <property type="evidence" value="ECO:0007669"/>
    <property type="project" value="TreeGrafter"/>
</dbReference>
<evidence type="ECO:0000313" key="15">
    <source>
        <dbReference type="Proteomes" id="UP000094527"/>
    </source>
</evidence>
<evidence type="ECO:0000256" key="13">
    <source>
        <dbReference type="SAM" id="Phobius"/>
    </source>
</evidence>
<dbReference type="FunFam" id="2.120.10.100:FF:000001">
    <property type="entry name" value="Soluble calcium-activated nucleotidase 1"/>
    <property type="match status" value="1"/>
</dbReference>
<evidence type="ECO:0000256" key="3">
    <source>
        <dbReference type="ARBA" id="ARBA00022442"/>
    </source>
</evidence>
<comment type="caution">
    <text evidence="14">The sequence shown here is derived from an EMBL/GenBank/DDBJ whole genome shotgun (WGS) entry which is preliminary data.</text>
</comment>
<evidence type="ECO:0000313" key="14">
    <source>
        <dbReference type="EMBL" id="ODN01942.1"/>
    </source>
</evidence>
<keyword evidence="4" id="KW-0800">Toxin</keyword>
<dbReference type="OrthoDB" id="25028at2759"/>
<feature type="binding site" evidence="12">
    <location>
        <position position="181"/>
    </location>
    <ligand>
        <name>Ca(2+)</name>
        <dbReference type="ChEBI" id="CHEBI:29108"/>
    </ligand>
</feature>
<feature type="binding site" evidence="12">
    <location>
        <position position="413"/>
    </location>
    <ligand>
        <name>Ca(2+)</name>
        <dbReference type="ChEBI" id="CHEBI:29108"/>
    </ligand>
</feature>
<dbReference type="EMBL" id="LJIJ01000133">
    <property type="protein sequence ID" value="ODN01942.1"/>
    <property type="molecule type" value="Genomic_DNA"/>
</dbReference>
<evidence type="ECO:0000256" key="11">
    <source>
        <dbReference type="ARBA" id="ARBA00074431"/>
    </source>
</evidence>
<dbReference type="PANTHER" id="PTHR13023">
    <property type="entry name" value="APYRASE"/>
    <property type="match status" value="1"/>
</dbReference>
<sequence length="418" mass="46859">MSLAEWRQAIVAPTTYRVGNSTVRLQTRFIAIIVVFSVVALLYIAYPFQGSGAENHFRSQPSALSPSLNEIPDGAGAGGKKAAVLWSTHRRIVLDTPYPLTKPVSTEKGLRYRIGIITDLDLESKTSTGKWISYMRRANLFLQYKKDDPKSSKVTIEWENGEPHIIKSGVNEDGRGMELSELMIFNGKLYSCDDRTGIVYELTKLDAEEVVPVPWVILADGNGTVSKGFKCEWSCVKGDHLWIGGLGKEWTTSSGELVNHNPQFVKSISAAGEIRHHDWKLRYQKLAKALDIVFPGYVIHESGGWSDVWKKWVFLPRRASKEQYNDKTDEKKGTNIMLLTDEDFTNVEVRHIGDVIPTHGFSSFKWIPGTGDNLIVALKSEEIDGKTASYIMVFDMDGNILVPETKVGDHKYEGVEFL</sequence>
<evidence type="ECO:0000256" key="2">
    <source>
        <dbReference type="ARBA" id="ARBA00012148"/>
    </source>
</evidence>
<keyword evidence="7 12" id="KW-0106">Calcium</keyword>
<feature type="binding site" evidence="12">
    <location>
        <position position="180"/>
    </location>
    <ligand>
        <name>Ca(2+)</name>
        <dbReference type="ChEBI" id="CHEBI:29108"/>
    </ligand>
</feature>
<keyword evidence="5 12" id="KW-0479">Metal-binding</keyword>
<feature type="binding site" evidence="12">
    <location>
        <position position="232"/>
    </location>
    <ligand>
        <name>Ca(2+)</name>
        <dbReference type="ChEBI" id="CHEBI:29108"/>
    </ligand>
</feature>
<keyword evidence="3" id="KW-1201">Platelet aggregation inhibiting toxin</keyword>
<comment type="cofactor">
    <cofactor evidence="1 12">
        <name>Ca(2+)</name>
        <dbReference type="ChEBI" id="CHEBI:29108"/>
    </cofactor>
</comment>
<dbReference type="OMA" id="RDEHMGC"/>
<protein>
    <recommendedName>
        <fullName evidence="11">Apyrase</fullName>
        <ecNumber evidence="2">3.6.1.5</ecNumber>
    </recommendedName>
</protein>
<evidence type="ECO:0000256" key="8">
    <source>
        <dbReference type="ARBA" id="ARBA00023240"/>
    </source>
</evidence>
<keyword evidence="13" id="KW-1133">Transmembrane helix</keyword>
<evidence type="ECO:0000256" key="12">
    <source>
        <dbReference type="PIRSR" id="PIRSR609283-1"/>
    </source>
</evidence>
<keyword evidence="6" id="KW-0378">Hydrolase</keyword>
<comment type="similarity">
    <text evidence="9">Belongs to the apyrase family.</text>
</comment>
<dbReference type="GO" id="GO:0004050">
    <property type="term" value="F:apyrase activity"/>
    <property type="evidence" value="ECO:0007669"/>
    <property type="project" value="UniProtKB-EC"/>
</dbReference>
<keyword evidence="15" id="KW-1185">Reference proteome</keyword>
<feature type="transmembrane region" description="Helical" evidence="13">
    <location>
        <begin position="29"/>
        <end position="48"/>
    </location>
</feature>
<dbReference type="PANTHER" id="PTHR13023:SF3">
    <property type="entry name" value="SOLUBLE CALCIUM-ACTIVATED NUCLEOTIDASE 1"/>
    <property type="match status" value="1"/>
</dbReference>
<dbReference type="InterPro" id="IPR009283">
    <property type="entry name" value="Apyrase"/>
</dbReference>
<reference evidence="14 15" key="1">
    <citation type="journal article" date="2016" name="Genome Biol. Evol.">
        <title>Gene Family Evolution Reflects Adaptation to Soil Environmental Stressors in the Genome of the Collembolan Orchesella cincta.</title>
        <authorList>
            <person name="Faddeeva-Vakhrusheva A."/>
            <person name="Derks M.F."/>
            <person name="Anvar S.Y."/>
            <person name="Agamennone V."/>
            <person name="Suring W."/>
            <person name="Smit S."/>
            <person name="van Straalen N.M."/>
            <person name="Roelofs D."/>
        </authorList>
    </citation>
    <scope>NUCLEOTIDE SEQUENCE [LARGE SCALE GENOMIC DNA]</scope>
    <source>
        <tissue evidence="14">Mixed pool</tissue>
    </source>
</reference>
<evidence type="ECO:0000256" key="5">
    <source>
        <dbReference type="ARBA" id="ARBA00022723"/>
    </source>
</evidence>
<dbReference type="GO" id="GO:0005509">
    <property type="term" value="F:calcium ion binding"/>
    <property type="evidence" value="ECO:0007669"/>
    <property type="project" value="InterPro"/>
</dbReference>
<evidence type="ECO:0000256" key="9">
    <source>
        <dbReference type="ARBA" id="ARBA00025738"/>
    </source>
</evidence>
<keyword evidence="13" id="KW-0812">Transmembrane</keyword>
<evidence type="ECO:0000256" key="10">
    <source>
        <dbReference type="ARBA" id="ARBA00047297"/>
    </source>
</evidence>
<evidence type="ECO:0000256" key="7">
    <source>
        <dbReference type="ARBA" id="ARBA00022837"/>
    </source>
</evidence>
<evidence type="ECO:0000256" key="6">
    <source>
        <dbReference type="ARBA" id="ARBA00022801"/>
    </source>
</evidence>
<dbReference type="EC" id="3.6.1.5" evidence="2"/>
<dbReference type="GO" id="GO:0030166">
    <property type="term" value="P:proteoglycan biosynthetic process"/>
    <property type="evidence" value="ECO:0007669"/>
    <property type="project" value="TreeGrafter"/>
</dbReference>
<dbReference type="Pfam" id="PF06079">
    <property type="entry name" value="Apyrase"/>
    <property type="match status" value="1"/>
</dbReference>
<dbReference type="SUPFAM" id="SSF101887">
    <property type="entry name" value="Apyrase"/>
    <property type="match status" value="1"/>
</dbReference>
<accession>A0A1D2N9L1</accession>
<organism evidence="14 15">
    <name type="scientific">Orchesella cincta</name>
    <name type="common">Springtail</name>
    <name type="synonym">Podura cincta</name>
    <dbReference type="NCBI Taxonomy" id="48709"/>
    <lineage>
        <taxon>Eukaryota</taxon>
        <taxon>Metazoa</taxon>
        <taxon>Ecdysozoa</taxon>
        <taxon>Arthropoda</taxon>
        <taxon>Hexapoda</taxon>
        <taxon>Collembola</taxon>
        <taxon>Entomobryomorpha</taxon>
        <taxon>Entomobryoidea</taxon>
        <taxon>Orchesellidae</taxon>
        <taxon>Orchesellinae</taxon>
        <taxon>Orchesella</taxon>
    </lineage>
</organism>
<dbReference type="Gene3D" id="2.120.10.100">
    <property type="entry name" value="Apyrase"/>
    <property type="match status" value="1"/>
</dbReference>
<dbReference type="InterPro" id="IPR036258">
    <property type="entry name" value="Apyrase_sf"/>
</dbReference>
<gene>
    <name evidence="14" type="ORF">Ocin01_04749</name>
</gene>